<keyword evidence="3" id="KW-1185">Reference proteome</keyword>
<protein>
    <recommendedName>
        <fullName evidence="1">Xylose isomerase-like TIM barrel domain-containing protein</fullName>
    </recommendedName>
</protein>
<gene>
    <name evidence="2" type="ORF">MM50RIKEN_01450</name>
</gene>
<evidence type="ECO:0000259" key="1">
    <source>
        <dbReference type="Pfam" id="PF01261"/>
    </source>
</evidence>
<evidence type="ECO:0000313" key="3">
    <source>
        <dbReference type="Proteomes" id="UP000681035"/>
    </source>
</evidence>
<evidence type="ECO:0000313" key="2">
    <source>
        <dbReference type="EMBL" id="BCK80382.1"/>
    </source>
</evidence>
<dbReference type="InterPro" id="IPR013022">
    <property type="entry name" value="Xyl_isomerase-like_TIM-brl"/>
</dbReference>
<accession>A0A810Q2E0</accession>
<dbReference type="RefSeq" id="WP_213541347.1">
    <property type="nucleotide sequence ID" value="NZ_AP023418.1"/>
</dbReference>
<dbReference type="Proteomes" id="UP000681035">
    <property type="component" value="Chromosome"/>
</dbReference>
<dbReference type="Gene3D" id="3.20.20.150">
    <property type="entry name" value="Divalent-metal-dependent TIM barrel enzymes"/>
    <property type="match status" value="1"/>
</dbReference>
<dbReference type="InterPro" id="IPR050312">
    <property type="entry name" value="IolE/XylAMocC-like"/>
</dbReference>
<dbReference type="KEGG" id="vcop:MM50RIKEN_01450"/>
<dbReference type="InterPro" id="IPR036237">
    <property type="entry name" value="Xyl_isomerase-like_sf"/>
</dbReference>
<organism evidence="2 3">
    <name type="scientific">Vescimonas coprocola</name>
    <dbReference type="NCBI Taxonomy" id="2714355"/>
    <lineage>
        <taxon>Bacteria</taxon>
        <taxon>Bacillati</taxon>
        <taxon>Bacillota</taxon>
        <taxon>Clostridia</taxon>
        <taxon>Eubacteriales</taxon>
        <taxon>Oscillospiraceae</taxon>
        <taxon>Vescimonas</taxon>
    </lineage>
</organism>
<reference evidence="2" key="1">
    <citation type="submission" date="2020-09" db="EMBL/GenBank/DDBJ databases">
        <title>New species isolated from human feces.</title>
        <authorList>
            <person name="Kitahara M."/>
            <person name="Shigeno Y."/>
            <person name="Shime M."/>
            <person name="Matsumoto Y."/>
            <person name="Nakamura S."/>
            <person name="Motooka D."/>
            <person name="Fukuoka S."/>
            <person name="Nishikawa H."/>
            <person name="Benno Y."/>
        </authorList>
    </citation>
    <scope>NUCLEOTIDE SEQUENCE</scope>
    <source>
        <strain evidence="2">MM50</strain>
    </source>
</reference>
<dbReference type="Pfam" id="PF01261">
    <property type="entry name" value="AP_endonuc_2"/>
    <property type="match status" value="1"/>
</dbReference>
<sequence length="253" mass="28717">MDIRQRLHLSGMDSHAPELARKWGLGLEVTDFCYAPMLDDPATLPAVREKMAGIDHFWLHAPFAELAPCAVDPLVREVTARRYRQALSAARQLGIRRLVIHSGYIPLVYFPEWFTEQSVAFWREFLPEVPEDMVLALENVMDETPRLMTDIVRQVDDPRLGLCLDVGHANTCASRTPPMEWIAPMAPYLRHVHLHNNLGDWDLHSSLGEGSIPMQQILAALLEQCPEATWTIENQDCAPSLAWLVQQGYLSEE</sequence>
<feature type="domain" description="Xylose isomerase-like TIM barrel" evidence="1">
    <location>
        <begin position="51"/>
        <end position="223"/>
    </location>
</feature>
<dbReference type="PANTHER" id="PTHR12110">
    <property type="entry name" value="HYDROXYPYRUVATE ISOMERASE"/>
    <property type="match status" value="1"/>
</dbReference>
<dbReference type="EMBL" id="AP023418">
    <property type="protein sequence ID" value="BCK80382.1"/>
    <property type="molecule type" value="Genomic_DNA"/>
</dbReference>
<dbReference type="AlphaFoldDB" id="A0A810Q2E0"/>
<name>A0A810Q2E0_9FIRM</name>
<dbReference type="SUPFAM" id="SSF51658">
    <property type="entry name" value="Xylose isomerase-like"/>
    <property type="match status" value="1"/>
</dbReference>
<proteinExistence type="predicted"/>